<accession>A0AA39YU97</accession>
<gene>
    <name evidence="2" type="ORF">DIS24_g4457</name>
</gene>
<keyword evidence="1" id="KW-1133">Transmembrane helix</keyword>
<dbReference type="GO" id="GO:0005794">
    <property type="term" value="C:Golgi apparatus"/>
    <property type="evidence" value="ECO:0007669"/>
    <property type="project" value="TreeGrafter"/>
</dbReference>
<keyword evidence="1" id="KW-0812">Transmembrane</keyword>
<feature type="transmembrane region" description="Helical" evidence="1">
    <location>
        <begin position="81"/>
        <end position="99"/>
    </location>
</feature>
<comment type="caution">
    <text evidence="2">The sequence shown here is derived from an EMBL/GenBank/DDBJ whole genome shotgun (WGS) entry which is preliminary data.</text>
</comment>
<dbReference type="EMBL" id="JAUJDW010000016">
    <property type="protein sequence ID" value="KAK0658801.1"/>
    <property type="molecule type" value="Genomic_DNA"/>
</dbReference>
<feature type="transmembrane region" description="Helical" evidence="1">
    <location>
        <begin position="12"/>
        <end position="31"/>
    </location>
</feature>
<dbReference type="PANTHER" id="PTHR34391:SF1">
    <property type="entry name" value="UPF0658 GOLGI APPARATUS MEMBRANE PROTEIN C1952.10C-RELATED"/>
    <property type="match status" value="1"/>
</dbReference>
<dbReference type="AlphaFoldDB" id="A0AA39YU97"/>
<dbReference type="PANTHER" id="PTHR34391">
    <property type="entry name" value="UPF0658 GOLGI APPARATUS MEMBRANE PROTEIN C1952.10C-RELATED"/>
    <property type="match status" value="1"/>
</dbReference>
<name>A0AA39YU97_9PEZI</name>
<keyword evidence="1" id="KW-0472">Membrane</keyword>
<dbReference type="Proteomes" id="UP001175001">
    <property type="component" value="Unassembled WGS sequence"/>
</dbReference>
<keyword evidence="3" id="KW-1185">Reference proteome</keyword>
<reference evidence="2" key="1">
    <citation type="submission" date="2023-06" db="EMBL/GenBank/DDBJ databases">
        <title>Multi-omics analyses reveal the molecular pathogenesis toolkit of Lasiodiplodia hormozganensis, a cross-kingdom pathogen.</title>
        <authorList>
            <person name="Felix C."/>
            <person name="Meneses R."/>
            <person name="Goncalves M.F.M."/>
            <person name="Tilleman L."/>
            <person name="Duarte A.S."/>
            <person name="Jorrin-Novo J.V."/>
            <person name="Van De Peer Y."/>
            <person name="Deforce D."/>
            <person name="Van Nieuwerburgh F."/>
            <person name="Esteves A.C."/>
            <person name="Alves A."/>
        </authorList>
    </citation>
    <scope>NUCLEOTIDE SEQUENCE</scope>
    <source>
        <strain evidence="2">CBS 339.90</strain>
    </source>
</reference>
<feature type="transmembrane region" description="Helical" evidence="1">
    <location>
        <begin position="214"/>
        <end position="234"/>
    </location>
</feature>
<feature type="transmembrane region" description="Helical" evidence="1">
    <location>
        <begin position="134"/>
        <end position="157"/>
    </location>
</feature>
<feature type="transmembrane region" description="Helical" evidence="1">
    <location>
        <begin position="279"/>
        <end position="302"/>
    </location>
</feature>
<evidence type="ECO:0000313" key="2">
    <source>
        <dbReference type="EMBL" id="KAK0658801.1"/>
    </source>
</evidence>
<sequence>MFKPQTKSEWAFLGTTATQAGVNTAIQLYVLDRYLRWVNPNVYQVARSYTIPVTFAIFVFGVVYQFLLAWDSLRSKNNIQLFAQAVCNVCLFISAVLQYEQVKDVVHGLPPNHDAQNKPLVKLDVNIWAQIHPALIAFIAVFAACSVAMCGLAYKLHKQFAWALYKDINADTSLRTRYLIYQVFLVLMKLSFYFLVSFVIIYGFVDVHYEQPEFALTMAIIPVAMLQILLSAFAARHENRFFMLISILVYAGGVAYLVSRIILLVGDGPRSKTIMKDEMMFFAVVSLILTASTLVASIWCMINFGHGLKPHLLGMTAKKAPQDPEDAYRFERLSHTAPPPEFLTPRRFALD</sequence>
<evidence type="ECO:0000256" key="1">
    <source>
        <dbReference type="SAM" id="Phobius"/>
    </source>
</evidence>
<feature type="transmembrane region" description="Helical" evidence="1">
    <location>
        <begin position="241"/>
        <end position="259"/>
    </location>
</feature>
<dbReference type="InterPro" id="IPR040410">
    <property type="entry name" value="UPF0658_Golgi"/>
</dbReference>
<evidence type="ECO:0000313" key="3">
    <source>
        <dbReference type="Proteomes" id="UP001175001"/>
    </source>
</evidence>
<organism evidence="2 3">
    <name type="scientific">Lasiodiplodia hormozganensis</name>
    <dbReference type="NCBI Taxonomy" id="869390"/>
    <lineage>
        <taxon>Eukaryota</taxon>
        <taxon>Fungi</taxon>
        <taxon>Dikarya</taxon>
        <taxon>Ascomycota</taxon>
        <taxon>Pezizomycotina</taxon>
        <taxon>Dothideomycetes</taxon>
        <taxon>Dothideomycetes incertae sedis</taxon>
        <taxon>Botryosphaeriales</taxon>
        <taxon>Botryosphaeriaceae</taxon>
        <taxon>Lasiodiplodia</taxon>
    </lineage>
</organism>
<proteinExistence type="predicted"/>
<protein>
    <submittedName>
        <fullName evidence="2">Uncharacterized protein</fullName>
    </submittedName>
</protein>
<feature type="transmembrane region" description="Helical" evidence="1">
    <location>
        <begin position="51"/>
        <end position="69"/>
    </location>
</feature>
<feature type="transmembrane region" description="Helical" evidence="1">
    <location>
        <begin position="178"/>
        <end position="202"/>
    </location>
</feature>